<keyword evidence="3" id="KW-1185">Reference proteome</keyword>
<organism evidence="2 3">
    <name type="scientific">Vibrio ezurae NBRC 102218</name>
    <dbReference type="NCBI Taxonomy" id="1219080"/>
    <lineage>
        <taxon>Bacteria</taxon>
        <taxon>Pseudomonadati</taxon>
        <taxon>Pseudomonadota</taxon>
        <taxon>Gammaproteobacteria</taxon>
        <taxon>Vibrionales</taxon>
        <taxon>Vibrionaceae</taxon>
        <taxon>Vibrio</taxon>
    </lineage>
</organism>
<sequence length="118" mass="13013">MKATKLSEVSAYNPPSHHGTVSLKLQGEAETGITKFWQGLSYFLPNGGADWQYDEGMPAAEFEKTYFVVSGELVVIDGDEKEYVIKQGDSIAFLPNEGRRLENRTNETASALVTFSTC</sequence>
<accession>U3AFC3</accession>
<evidence type="ECO:0000313" key="2">
    <source>
        <dbReference type="EMBL" id="GAD78631.1"/>
    </source>
</evidence>
<gene>
    <name evidence="2" type="ORF">VEZ01S_05_00180</name>
</gene>
<dbReference type="SUPFAM" id="SSF51182">
    <property type="entry name" value="RmlC-like cupins"/>
    <property type="match status" value="1"/>
</dbReference>
<comment type="caution">
    <text evidence="2">The sequence shown here is derived from an EMBL/GenBank/DDBJ whole genome shotgun (WGS) entry which is preliminary data.</text>
</comment>
<protein>
    <recommendedName>
        <fullName evidence="1">Cupin type-2 domain-containing protein</fullName>
    </recommendedName>
</protein>
<dbReference type="OrthoDB" id="2886949at2"/>
<proteinExistence type="predicted"/>
<dbReference type="InterPro" id="IPR013096">
    <property type="entry name" value="Cupin_2"/>
</dbReference>
<dbReference type="STRING" id="1219080.VEZ01S_05_00180"/>
<dbReference type="InterPro" id="IPR011051">
    <property type="entry name" value="RmlC_Cupin_sf"/>
</dbReference>
<dbReference type="eggNOG" id="COG3837">
    <property type="taxonomic scope" value="Bacteria"/>
</dbReference>
<dbReference type="Proteomes" id="UP000016562">
    <property type="component" value="Unassembled WGS sequence"/>
</dbReference>
<reference evidence="2 3" key="1">
    <citation type="submission" date="2013-09" db="EMBL/GenBank/DDBJ databases">
        <title>Whole genome shotgun sequence of Vibrio ezurae NBRC 102218.</title>
        <authorList>
            <person name="Yoshida I."/>
            <person name="Hosoyama A."/>
            <person name="Numata M."/>
            <person name="Hashimoto M."/>
            <person name="Hosoyama Y."/>
            <person name="Tsuchikane K."/>
            <person name="Noguchi M."/>
            <person name="Hirakata S."/>
            <person name="Ichikawa N."/>
            <person name="Ohji S."/>
            <person name="Yamazoe A."/>
            <person name="Fujita N."/>
        </authorList>
    </citation>
    <scope>NUCLEOTIDE SEQUENCE [LARGE SCALE GENOMIC DNA]</scope>
    <source>
        <strain evidence="2 3">NBRC 102218</strain>
    </source>
</reference>
<name>U3AFC3_9VIBR</name>
<dbReference type="Gene3D" id="2.60.120.10">
    <property type="entry name" value="Jelly Rolls"/>
    <property type="match status" value="1"/>
</dbReference>
<dbReference type="EMBL" id="BATM01000005">
    <property type="protein sequence ID" value="GAD78631.1"/>
    <property type="molecule type" value="Genomic_DNA"/>
</dbReference>
<feature type="domain" description="Cupin type-2" evidence="1">
    <location>
        <begin position="63"/>
        <end position="114"/>
    </location>
</feature>
<dbReference type="CDD" id="cd20299">
    <property type="entry name" value="cupin_YP766765-like"/>
    <property type="match status" value="1"/>
</dbReference>
<dbReference type="InterPro" id="IPR014710">
    <property type="entry name" value="RmlC-like_jellyroll"/>
</dbReference>
<evidence type="ECO:0000259" key="1">
    <source>
        <dbReference type="Pfam" id="PF07883"/>
    </source>
</evidence>
<dbReference type="AlphaFoldDB" id="U3AFC3"/>
<dbReference type="RefSeq" id="WP_021712354.1">
    <property type="nucleotide sequence ID" value="NZ_BATM01000005.1"/>
</dbReference>
<evidence type="ECO:0000313" key="3">
    <source>
        <dbReference type="Proteomes" id="UP000016562"/>
    </source>
</evidence>
<dbReference type="Pfam" id="PF07883">
    <property type="entry name" value="Cupin_2"/>
    <property type="match status" value="1"/>
</dbReference>